<evidence type="ECO:0000313" key="5">
    <source>
        <dbReference type="Proteomes" id="UP000325255"/>
    </source>
</evidence>
<dbReference type="RefSeq" id="WP_150045363.1">
    <property type="nucleotide sequence ID" value="NZ_OW485601.1"/>
</dbReference>
<evidence type="ECO:0000256" key="3">
    <source>
        <dbReference type="SAM" id="SignalP"/>
    </source>
</evidence>
<proteinExistence type="predicted"/>
<comment type="caution">
    <text evidence="4">The sequence shown here is derived from an EMBL/GenBank/DDBJ whole genome shotgun (WGS) entry which is preliminary data.</text>
</comment>
<name>A0A5M6IJK1_9PROT</name>
<feature type="compositionally biased region" description="Low complexity" evidence="2">
    <location>
        <begin position="61"/>
        <end position="78"/>
    </location>
</feature>
<feature type="coiled-coil region" evidence="1">
    <location>
        <begin position="83"/>
        <end position="110"/>
    </location>
</feature>
<accession>A0A5M6IJK1</accession>
<dbReference type="AlphaFoldDB" id="A0A5M6IJK1"/>
<evidence type="ECO:0008006" key="6">
    <source>
        <dbReference type="Google" id="ProtNLM"/>
    </source>
</evidence>
<gene>
    <name evidence="4" type="ORF">F1189_29000</name>
</gene>
<dbReference type="Pfam" id="PF13174">
    <property type="entry name" value="TPR_6"/>
    <property type="match status" value="1"/>
</dbReference>
<dbReference type="Gene3D" id="1.25.40.10">
    <property type="entry name" value="Tetratricopeptide repeat domain"/>
    <property type="match status" value="1"/>
</dbReference>
<evidence type="ECO:0000256" key="2">
    <source>
        <dbReference type="SAM" id="MobiDB-lite"/>
    </source>
</evidence>
<dbReference type="Proteomes" id="UP000325255">
    <property type="component" value="Unassembled WGS sequence"/>
</dbReference>
<feature type="signal peptide" evidence="3">
    <location>
        <begin position="1"/>
        <end position="23"/>
    </location>
</feature>
<reference evidence="4 5" key="1">
    <citation type="submission" date="2019-09" db="EMBL/GenBank/DDBJ databases">
        <title>Genome sequence of Rhodovastum atsumiense, a diverse member of the Acetobacteraceae family of non-sulfur purple photosynthetic bacteria.</title>
        <authorList>
            <person name="Meyer T."/>
            <person name="Kyndt J."/>
        </authorList>
    </citation>
    <scope>NUCLEOTIDE SEQUENCE [LARGE SCALE GENOMIC DNA]</scope>
    <source>
        <strain evidence="4 5">DSM 21279</strain>
    </source>
</reference>
<feature type="region of interest" description="Disordered" evidence="2">
    <location>
        <begin position="268"/>
        <end position="293"/>
    </location>
</feature>
<keyword evidence="3" id="KW-0732">Signal</keyword>
<keyword evidence="5" id="KW-1185">Reference proteome</keyword>
<protein>
    <recommendedName>
        <fullName evidence="6">Tetratricopeptide repeat protein</fullName>
    </recommendedName>
</protein>
<keyword evidence="1" id="KW-0175">Coiled coil</keyword>
<sequence>MKHVLAAVLLVAFALVASVPAYAQFDSREAIGLNNQIAELRRDLQMLREQVARGGGGGGAAAAPSSLGSRGSLPPSGASSDLLAQLLDRVSNLEDEVRRLRGRVDEGDNARQRMGEDLSKQIGDLAFRVDGMSSGGASRPGAPAAPAAPAAASPAAPAPAATATPRRTPELVLQEGNAALARRDYATAEQAAREVLSGPRTPRSIDANFLLAQSLAGRRDWAKAAVAYDDTYNRSRTGSRAQDSLLGLATALSNLGEKRAACETLGKLTSEFPSPRPEVRKGISDTRQSAGCR</sequence>
<evidence type="ECO:0000256" key="1">
    <source>
        <dbReference type="SAM" id="Coils"/>
    </source>
</evidence>
<dbReference type="OrthoDB" id="7281831at2"/>
<feature type="compositionally biased region" description="Low complexity" evidence="2">
    <location>
        <begin position="135"/>
        <end position="166"/>
    </location>
</feature>
<feature type="region of interest" description="Disordered" evidence="2">
    <location>
        <begin position="51"/>
        <end position="78"/>
    </location>
</feature>
<feature type="region of interest" description="Disordered" evidence="2">
    <location>
        <begin position="130"/>
        <end position="170"/>
    </location>
</feature>
<feature type="chain" id="PRO_5024434599" description="Tetratricopeptide repeat protein" evidence="3">
    <location>
        <begin position="24"/>
        <end position="293"/>
    </location>
</feature>
<dbReference type="SUPFAM" id="SSF48452">
    <property type="entry name" value="TPR-like"/>
    <property type="match status" value="1"/>
</dbReference>
<organism evidence="4 5">
    <name type="scientific">Rhodovastum atsumiense</name>
    <dbReference type="NCBI Taxonomy" id="504468"/>
    <lineage>
        <taxon>Bacteria</taxon>
        <taxon>Pseudomonadati</taxon>
        <taxon>Pseudomonadota</taxon>
        <taxon>Alphaproteobacteria</taxon>
        <taxon>Acetobacterales</taxon>
        <taxon>Acetobacteraceae</taxon>
        <taxon>Rhodovastum</taxon>
    </lineage>
</organism>
<dbReference type="EMBL" id="VWPK01000082">
    <property type="protein sequence ID" value="KAA5608444.1"/>
    <property type="molecule type" value="Genomic_DNA"/>
</dbReference>
<dbReference type="InterPro" id="IPR019734">
    <property type="entry name" value="TPR_rpt"/>
</dbReference>
<dbReference type="InterPro" id="IPR011990">
    <property type="entry name" value="TPR-like_helical_dom_sf"/>
</dbReference>
<evidence type="ECO:0000313" key="4">
    <source>
        <dbReference type="EMBL" id="KAA5608444.1"/>
    </source>
</evidence>